<name>A0A0A0BX31_9CELL</name>
<reference evidence="1 2" key="1">
    <citation type="submission" date="2013-08" db="EMBL/GenBank/DDBJ databases">
        <title>Genome sequencing of Cellulomonas carbonis T26.</title>
        <authorList>
            <person name="Chen F."/>
            <person name="Li Y."/>
            <person name="Wang G."/>
        </authorList>
    </citation>
    <scope>NUCLEOTIDE SEQUENCE [LARGE SCALE GENOMIC DNA]</scope>
    <source>
        <strain evidence="1 2">T26</strain>
    </source>
</reference>
<dbReference type="SUPFAM" id="SSF55961">
    <property type="entry name" value="Bet v1-like"/>
    <property type="match status" value="1"/>
</dbReference>
<dbReference type="AlphaFoldDB" id="A0A0A0BX31"/>
<reference evidence="1 2" key="2">
    <citation type="journal article" date="2015" name="Stand. Genomic Sci.">
        <title>Draft genome sequence of Cellulomonas carbonis T26(T) and comparative analysis of six Cellulomonas genomes.</title>
        <authorList>
            <person name="Zhuang W."/>
            <person name="Zhang S."/>
            <person name="Xia X."/>
            <person name="Wang G."/>
        </authorList>
    </citation>
    <scope>NUCLEOTIDE SEQUENCE [LARGE SCALE GENOMIC DNA]</scope>
    <source>
        <strain evidence="1 2">T26</strain>
    </source>
</reference>
<gene>
    <name evidence="1" type="ORF">N868_11900</name>
</gene>
<dbReference type="Pfam" id="PF10604">
    <property type="entry name" value="Polyketide_cyc2"/>
    <property type="match status" value="1"/>
</dbReference>
<organism evidence="1 2">
    <name type="scientific">Cellulomonas carbonis T26</name>
    <dbReference type="NCBI Taxonomy" id="947969"/>
    <lineage>
        <taxon>Bacteria</taxon>
        <taxon>Bacillati</taxon>
        <taxon>Actinomycetota</taxon>
        <taxon>Actinomycetes</taxon>
        <taxon>Micrococcales</taxon>
        <taxon>Cellulomonadaceae</taxon>
        <taxon>Cellulomonas</taxon>
    </lineage>
</organism>
<dbReference type="InterPro" id="IPR023393">
    <property type="entry name" value="START-like_dom_sf"/>
</dbReference>
<dbReference type="Proteomes" id="UP000029839">
    <property type="component" value="Unassembled WGS sequence"/>
</dbReference>
<proteinExistence type="predicted"/>
<protein>
    <submittedName>
        <fullName evidence="1">Polyketide cyclase</fullName>
    </submittedName>
</protein>
<dbReference type="InterPro" id="IPR019587">
    <property type="entry name" value="Polyketide_cyclase/dehydratase"/>
</dbReference>
<evidence type="ECO:0000313" key="1">
    <source>
        <dbReference type="EMBL" id="KGM12486.1"/>
    </source>
</evidence>
<dbReference type="EMBL" id="AXCY01000004">
    <property type="protein sequence ID" value="KGM12486.1"/>
    <property type="molecule type" value="Genomic_DNA"/>
</dbReference>
<evidence type="ECO:0000313" key="2">
    <source>
        <dbReference type="Proteomes" id="UP000029839"/>
    </source>
</evidence>
<sequence length="165" mass="18550">MGVSWLGPCEEAVVARYRFRSSWHVTAPPPEVWRAVVAVEDWPRWWPAVSSTRVVDPGAPDGTERVVEYGLRAPLGYRLAVRTRTVDVVPGRSVLVEVLGHLDGRGRWTLTGEPGGTEVDQLWEVDTTRPWMRALAPFAAPAFRWSHDRAARRGGEGLEAWLTRR</sequence>
<keyword evidence="2" id="KW-1185">Reference proteome</keyword>
<dbReference type="Gene3D" id="3.30.530.20">
    <property type="match status" value="1"/>
</dbReference>
<accession>A0A0A0BX31</accession>
<comment type="caution">
    <text evidence="1">The sequence shown here is derived from an EMBL/GenBank/DDBJ whole genome shotgun (WGS) entry which is preliminary data.</text>
</comment>